<organism evidence="7">
    <name type="scientific">Caulobacter sp. 73W</name>
    <dbReference type="NCBI Taxonomy" id="3161137"/>
    <lineage>
        <taxon>Bacteria</taxon>
        <taxon>Pseudomonadati</taxon>
        <taxon>Pseudomonadota</taxon>
        <taxon>Alphaproteobacteria</taxon>
        <taxon>Caulobacterales</taxon>
        <taxon>Caulobacteraceae</taxon>
        <taxon>Caulobacter</taxon>
    </lineage>
</organism>
<comment type="subcellular location">
    <subcellularLocation>
        <location evidence="1">Cell membrane</location>
        <topology evidence="1">Multi-pass membrane protein</topology>
    </subcellularLocation>
</comment>
<dbReference type="PANTHER" id="PTHR33545">
    <property type="entry name" value="UPF0750 MEMBRANE PROTEIN YITT-RELATED"/>
    <property type="match status" value="1"/>
</dbReference>
<reference evidence="7" key="1">
    <citation type="submission" date="2024-06" db="EMBL/GenBank/DDBJ databases">
        <title>Caulobacter inopinatus, sp. nov.</title>
        <authorList>
            <person name="Donachie S.P."/>
        </authorList>
    </citation>
    <scope>NUCLEOTIDE SEQUENCE</scope>
    <source>
        <strain evidence="7">73W</strain>
    </source>
</reference>
<gene>
    <name evidence="7" type="ORF">ABOZ73_09030</name>
</gene>
<dbReference type="EMBL" id="CP158375">
    <property type="protein sequence ID" value="XDO98542.1"/>
    <property type="molecule type" value="Genomic_DNA"/>
</dbReference>
<dbReference type="PANTHER" id="PTHR33545:SF5">
    <property type="entry name" value="UPF0750 MEMBRANE PROTEIN YITT"/>
    <property type="match status" value="1"/>
</dbReference>
<feature type="transmembrane region" description="Helical" evidence="6">
    <location>
        <begin position="173"/>
        <end position="190"/>
    </location>
</feature>
<evidence type="ECO:0000256" key="2">
    <source>
        <dbReference type="ARBA" id="ARBA00022475"/>
    </source>
</evidence>
<accession>A0AB39KY63</accession>
<keyword evidence="2" id="KW-1003">Cell membrane</keyword>
<dbReference type="AlphaFoldDB" id="A0AB39KY63"/>
<dbReference type="InterPro" id="IPR051461">
    <property type="entry name" value="UPF0750_membrane"/>
</dbReference>
<dbReference type="InterPro" id="IPR003740">
    <property type="entry name" value="YitT"/>
</dbReference>
<feature type="transmembrane region" description="Helical" evidence="6">
    <location>
        <begin position="12"/>
        <end position="33"/>
    </location>
</feature>
<evidence type="ECO:0000256" key="6">
    <source>
        <dbReference type="SAM" id="Phobius"/>
    </source>
</evidence>
<protein>
    <submittedName>
        <fullName evidence="7">YitT family protein</fullName>
    </submittedName>
</protein>
<evidence type="ECO:0000256" key="3">
    <source>
        <dbReference type="ARBA" id="ARBA00022692"/>
    </source>
</evidence>
<dbReference type="Pfam" id="PF02588">
    <property type="entry name" value="YitT_membrane"/>
    <property type="match status" value="1"/>
</dbReference>
<proteinExistence type="predicted"/>
<evidence type="ECO:0000313" key="7">
    <source>
        <dbReference type="EMBL" id="XDO98542.1"/>
    </source>
</evidence>
<feature type="transmembrane region" description="Helical" evidence="6">
    <location>
        <begin position="107"/>
        <end position="125"/>
    </location>
</feature>
<dbReference type="RefSeq" id="WP_369062417.1">
    <property type="nucleotide sequence ID" value="NZ_CP158375.1"/>
</dbReference>
<keyword evidence="4 6" id="KW-1133">Transmembrane helix</keyword>
<feature type="transmembrane region" description="Helical" evidence="6">
    <location>
        <begin position="146"/>
        <end position="167"/>
    </location>
</feature>
<feature type="transmembrane region" description="Helical" evidence="6">
    <location>
        <begin position="82"/>
        <end position="101"/>
    </location>
</feature>
<keyword evidence="3 6" id="KW-0812">Transmembrane</keyword>
<name>A0AB39KY63_9CAUL</name>
<evidence type="ECO:0000256" key="5">
    <source>
        <dbReference type="ARBA" id="ARBA00023136"/>
    </source>
</evidence>
<feature type="transmembrane region" description="Helical" evidence="6">
    <location>
        <begin position="39"/>
        <end position="61"/>
    </location>
</feature>
<keyword evidence="5 6" id="KW-0472">Membrane</keyword>
<evidence type="ECO:0000256" key="1">
    <source>
        <dbReference type="ARBA" id="ARBA00004651"/>
    </source>
</evidence>
<dbReference type="GO" id="GO:0005886">
    <property type="term" value="C:plasma membrane"/>
    <property type="evidence" value="ECO:0007669"/>
    <property type="project" value="UniProtKB-SubCell"/>
</dbReference>
<sequence>MSAPRHTASEDIHSILIGTSFIAVGIALLKAAGLVTGGIAGLALTLSYATGWQVGLLFFALNIPFYELARRTMGWTFTLKTLATNALLAGFTAALPLWLELDRVDPLFAALFGGTIIGMGVLALARHGSSVGGIGVLATYMHERRGVNAGRVQIAADVLIIASAFSVIDWSKLALSLLSAAALSLVIIVNHRPGRYTGY</sequence>
<evidence type="ECO:0000256" key="4">
    <source>
        <dbReference type="ARBA" id="ARBA00022989"/>
    </source>
</evidence>